<dbReference type="GO" id="GO:0006401">
    <property type="term" value="P:RNA catabolic process"/>
    <property type="evidence" value="ECO:0007669"/>
    <property type="project" value="TreeGrafter"/>
</dbReference>
<dbReference type="InterPro" id="IPR033697">
    <property type="entry name" value="Ribonuclease_T2_eukaryotic"/>
</dbReference>
<evidence type="ECO:0000256" key="2">
    <source>
        <dbReference type="ARBA" id="ARBA00023157"/>
    </source>
</evidence>
<dbReference type="Proteomes" id="UP000639338">
    <property type="component" value="Unassembled WGS sequence"/>
</dbReference>
<dbReference type="GO" id="GO:0005576">
    <property type="term" value="C:extracellular region"/>
    <property type="evidence" value="ECO:0007669"/>
    <property type="project" value="TreeGrafter"/>
</dbReference>
<comment type="similarity">
    <text evidence="1 4">Belongs to the RNase T2 family.</text>
</comment>
<organism evidence="5 6">
    <name type="scientific">Aphidius gifuensis</name>
    <name type="common">Parasitoid wasp</name>
    <dbReference type="NCBI Taxonomy" id="684658"/>
    <lineage>
        <taxon>Eukaryota</taxon>
        <taxon>Metazoa</taxon>
        <taxon>Ecdysozoa</taxon>
        <taxon>Arthropoda</taxon>
        <taxon>Hexapoda</taxon>
        <taxon>Insecta</taxon>
        <taxon>Pterygota</taxon>
        <taxon>Neoptera</taxon>
        <taxon>Endopterygota</taxon>
        <taxon>Hymenoptera</taxon>
        <taxon>Apocrita</taxon>
        <taxon>Ichneumonoidea</taxon>
        <taxon>Braconidae</taxon>
        <taxon>Aphidiinae</taxon>
        <taxon>Aphidius</taxon>
    </lineage>
</organism>
<dbReference type="PROSITE" id="PS00530">
    <property type="entry name" value="RNASE_T2_1"/>
    <property type="match status" value="1"/>
</dbReference>
<protein>
    <submittedName>
        <fullName evidence="5">Uncharacterized protein</fullName>
    </submittedName>
</protein>
<feature type="active site" evidence="3">
    <location>
        <position position="272"/>
    </location>
</feature>
<dbReference type="Gene3D" id="3.90.730.10">
    <property type="entry name" value="Ribonuclease T2-like"/>
    <property type="match status" value="3"/>
</dbReference>
<dbReference type="GO" id="GO:0033897">
    <property type="term" value="F:ribonuclease T2 activity"/>
    <property type="evidence" value="ECO:0007669"/>
    <property type="project" value="InterPro"/>
</dbReference>
<evidence type="ECO:0000256" key="1">
    <source>
        <dbReference type="ARBA" id="ARBA00007469"/>
    </source>
</evidence>
<accession>A0A834XU95</accession>
<evidence type="ECO:0000313" key="5">
    <source>
        <dbReference type="EMBL" id="KAF7992861.1"/>
    </source>
</evidence>
<proteinExistence type="inferred from homology"/>
<comment type="caution">
    <text evidence="5">The sequence shown here is derived from an EMBL/GenBank/DDBJ whole genome shotgun (WGS) entry which is preliminary data.</text>
</comment>
<dbReference type="GO" id="GO:0003723">
    <property type="term" value="F:RNA binding"/>
    <property type="evidence" value="ECO:0007669"/>
    <property type="project" value="InterPro"/>
</dbReference>
<dbReference type="PANTHER" id="PTHR11240:SF22">
    <property type="entry name" value="RIBONUCLEASE T2"/>
    <property type="match status" value="1"/>
</dbReference>
<dbReference type="CDD" id="cd01061">
    <property type="entry name" value="RNase_T2_euk"/>
    <property type="match status" value="2"/>
</dbReference>
<dbReference type="SUPFAM" id="SSF55895">
    <property type="entry name" value="Ribonuclease Rh-like"/>
    <property type="match status" value="3"/>
</dbReference>
<dbReference type="PANTHER" id="PTHR11240">
    <property type="entry name" value="RIBONUCLEASE T2"/>
    <property type="match status" value="1"/>
</dbReference>
<evidence type="ECO:0000313" key="6">
    <source>
        <dbReference type="Proteomes" id="UP000639338"/>
    </source>
</evidence>
<dbReference type="AlphaFoldDB" id="A0A834XU95"/>
<name>A0A834XU95_APHGI</name>
<dbReference type="OrthoDB" id="435754at2759"/>
<keyword evidence="6" id="KW-1185">Reference proteome</keyword>
<dbReference type="InterPro" id="IPR018188">
    <property type="entry name" value="RNase_T2_His_AS_1"/>
</dbReference>
<evidence type="ECO:0000256" key="3">
    <source>
        <dbReference type="PIRSR" id="PIRSR633697-1"/>
    </source>
</evidence>
<dbReference type="EMBL" id="JACMRX010000003">
    <property type="protein sequence ID" value="KAF7992861.1"/>
    <property type="molecule type" value="Genomic_DNA"/>
</dbReference>
<evidence type="ECO:0000256" key="4">
    <source>
        <dbReference type="RuleBase" id="RU004328"/>
    </source>
</evidence>
<feature type="active site" evidence="3">
    <location>
        <position position="268"/>
    </location>
</feature>
<keyword evidence="2" id="KW-1015">Disulfide bond</keyword>
<sequence length="574" mass="65746">MNQQQLTNFEIEVDDLIEITTAPSTRVAREIPTIMSTIAFDFDSKNLAIETTMFNFVPSTLSTTTVSSKTTRQPDFIATDNSMIVTPLDFNFWLNEWQKHSTSGFGDSNKNQFINYFKKAISLSEKYNINKLITKANIYPGNSYSPDKIINNILLKNLLINLKYIKIHSTEYIFKNFDGLVFNQIWPKAGCLSMKKKLLNNECILPPHNEWTIHGLWPSSVNNAGPFFCSASSTFNITALSSIENELKSKWIGLNNKSKKYYSFWKYEWDKHGSCGTSHKKLNSLLKYFKKALDLSHEYNIKNILSRVNILPGGSYQAEEIIDGINQVTGKHPRVTCFWDEINNKSYLKEISICLHKESMELIHCDTIGKNSLTNCKTENFSSNTCSPTDEEWTVHGIWPTQYHKIAPSYCNESLVFNLTELATIKDKLEKKWISVENGTTHCSFWEHEWSKHGTCSAVLPQLNTQMKYFEKGLELLEKYDMKNILGQVNILPGNNYTVQEILKGVGTVLGKNCQVDCFSSKKQNVTYLFEIRICFDKSLNFIDCDGIFDFPTNCPSTANIIYPKTLLDQHHDV</sequence>
<dbReference type="InterPro" id="IPR001568">
    <property type="entry name" value="RNase_T2-like"/>
</dbReference>
<dbReference type="InterPro" id="IPR036430">
    <property type="entry name" value="RNase_T2-like_sf"/>
</dbReference>
<dbReference type="InterPro" id="IPR033130">
    <property type="entry name" value="RNase_T2_His_AS_2"/>
</dbReference>
<dbReference type="PROSITE" id="PS00531">
    <property type="entry name" value="RNASE_T2_2"/>
    <property type="match status" value="2"/>
</dbReference>
<gene>
    <name evidence="5" type="ORF">HCN44_005205</name>
</gene>
<reference evidence="5 6" key="1">
    <citation type="submission" date="2020-08" db="EMBL/GenBank/DDBJ databases">
        <title>Aphidius gifuensis genome sequencing and assembly.</title>
        <authorList>
            <person name="Du Z."/>
        </authorList>
    </citation>
    <scope>NUCLEOTIDE SEQUENCE [LARGE SCALE GENOMIC DNA]</scope>
    <source>
        <strain evidence="5">YNYX2018</strain>
        <tissue evidence="5">Adults</tissue>
    </source>
</reference>
<feature type="active site" evidence="3">
    <location>
        <position position="214"/>
    </location>
</feature>
<dbReference type="Pfam" id="PF00445">
    <property type="entry name" value="Ribonuclease_T2"/>
    <property type="match status" value="3"/>
</dbReference>